<dbReference type="InterPro" id="IPR000608">
    <property type="entry name" value="UBC"/>
</dbReference>
<dbReference type="Gene3D" id="3.10.110.10">
    <property type="entry name" value="Ubiquitin Conjugating Enzyme"/>
    <property type="match status" value="1"/>
</dbReference>
<reference evidence="4" key="1">
    <citation type="submission" date="2022-08" db="EMBL/GenBank/DDBJ databases">
        <title>Novel sulfate-reducing endosymbionts in the free-living metamonad Anaeramoeba.</title>
        <authorList>
            <person name="Jerlstrom-Hultqvist J."/>
            <person name="Cepicka I."/>
            <person name="Gallot-Lavallee L."/>
            <person name="Salas-Leiva D."/>
            <person name="Curtis B.A."/>
            <person name="Zahonova K."/>
            <person name="Pipaliya S."/>
            <person name="Dacks J."/>
            <person name="Roger A.J."/>
        </authorList>
    </citation>
    <scope>NUCLEOTIDE SEQUENCE</scope>
    <source>
        <strain evidence="4">Schooner1</strain>
    </source>
</reference>
<dbReference type="InterPro" id="IPR016135">
    <property type="entry name" value="UBQ-conjugating_enzyme/RWD"/>
</dbReference>
<evidence type="ECO:0000313" key="6">
    <source>
        <dbReference type="Proteomes" id="UP001150062"/>
    </source>
</evidence>
<protein>
    <submittedName>
        <fullName evidence="3">Ubiquitin-conjugating enzyme family protein</fullName>
    </submittedName>
</protein>
<proteinExistence type="predicted"/>
<dbReference type="CDD" id="cd23802">
    <property type="entry name" value="UBCc_UBE2Q"/>
    <property type="match status" value="1"/>
</dbReference>
<evidence type="ECO:0000256" key="1">
    <source>
        <dbReference type="SAM" id="MobiDB-lite"/>
    </source>
</evidence>
<keyword evidence="6" id="KW-1185">Reference proteome</keyword>
<evidence type="ECO:0000313" key="5">
    <source>
        <dbReference type="Proteomes" id="UP001146793"/>
    </source>
</evidence>
<feature type="region of interest" description="Disordered" evidence="1">
    <location>
        <begin position="1"/>
        <end position="76"/>
    </location>
</feature>
<dbReference type="PROSITE" id="PS50127">
    <property type="entry name" value="UBC_2"/>
    <property type="match status" value="1"/>
</dbReference>
<feature type="compositionally biased region" description="Acidic residues" evidence="1">
    <location>
        <begin position="26"/>
        <end position="49"/>
    </location>
</feature>
<dbReference type="SMART" id="SM00212">
    <property type="entry name" value="UBCc"/>
    <property type="match status" value="1"/>
</dbReference>
<dbReference type="Proteomes" id="UP001150062">
    <property type="component" value="Unassembled WGS sequence"/>
</dbReference>
<dbReference type="AlphaFoldDB" id="A0AAV7YG79"/>
<dbReference type="PANTHER" id="PTHR24067">
    <property type="entry name" value="UBIQUITIN-CONJUGATING ENZYME E2"/>
    <property type="match status" value="1"/>
</dbReference>
<dbReference type="Proteomes" id="UP001146793">
    <property type="component" value="Unassembled WGS sequence"/>
</dbReference>
<dbReference type="SUPFAM" id="SSF54495">
    <property type="entry name" value="UBC-like"/>
    <property type="match status" value="1"/>
</dbReference>
<dbReference type="EMBL" id="JANTQA010000057">
    <property type="protein sequence ID" value="KAJ3428847.1"/>
    <property type="molecule type" value="Genomic_DNA"/>
</dbReference>
<feature type="compositionally biased region" description="Low complexity" evidence="1">
    <location>
        <begin position="1"/>
        <end position="25"/>
    </location>
</feature>
<dbReference type="EMBL" id="JAOAOG010000127">
    <property type="protein sequence ID" value="KAJ6247202.1"/>
    <property type="molecule type" value="Genomic_DNA"/>
</dbReference>
<reference evidence="3" key="2">
    <citation type="submission" date="2022-08" db="EMBL/GenBank/DDBJ databases">
        <title>Novel sulphate-reducing endosymbionts in the free-living metamonad Anaeramoeba.</title>
        <authorList>
            <person name="Jerlstrom-Hultqvist J."/>
            <person name="Cepicka I."/>
            <person name="Gallot-Lavallee L."/>
            <person name="Salas-Leiva D."/>
            <person name="Curtis B.A."/>
            <person name="Zahonova K."/>
            <person name="Pipaliya S."/>
            <person name="Dacks J."/>
            <person name="Roger A.J."/>
        </authorList>
    </citation>
    <scope>NUCLEOTIDE SEQUENCE</scope>
    <source>
        <strain evidence="3">Busselton2</strain>
    </source>
</reference>
<evidence type="ECO:0000259" key="2">
    <source>
        <dbReference type="PROSITE" id="PS50127"/>
    </source>
</evidence>
<dbReference type="InterPro" id="IPR050113">
    <property type="entry name" value="Ub_conjugating_enzyme"/>
</dbReference>
<name>A0AAV7YG79_9EUKA</name>
<organism evidence="3 5">
    <name type="scientific">Anaeramoeba flamelloides</name>
    <dbReference type="NCBI Taxonomy" id="1746091"/>
    <lineage>
        <taxon>Eukaryota</taxon>
        <taxon>Metamonada</taxon>
        <taxon>Anaeramoebidae</taxon>
        <taxon>Anaeramoeba</taxon>
    </lineage>
</organism>
<evidence type="ECO:0000313" key="4">
    <source>
        <dbReference type="EMBL" id="KAJ6247202.1"/>
    </source>
</evidence>
<dbReference type="Pfam" id="PF00179">
    <property type="entry name" value="UQ_con"/>
    <property type="match status" value="1"/>
</dbReference>
<accession>A0AAV7YG79</accession>
<sequence>MSSSGSGSDSYSKSFSNSSSYTDSNTDTEDWGDEEVGQEDEAYYDDDDNFFGGTEIESKTSKLDPMQDELSKKATNSATKTMVKEFRALQQLDESQGIEVSLVNDDLYLWDLRLKNFDKKEGLHKDLMKTKDKCIHLRVKFPQDFPFSPPYIRVIRPRFQFRTGHVTLGGAICSELLTKSGWSPAYTMESVIVTLRAGFDEGSARLDLSNKSDYDEFQARQAYERFARNHGWKI</sequence>
<gene>
    <name evidence="3" type="ORF">M0812_24182</name>
    <name evidence="4" type="ORF">M0813_18729</name>
</gene>
<evidence type="ECO:0000313" key="3">
    <source>
        <dbReference type="EMBL" id="KAJ3428847.1"/>
    </source>
</evidence>
<feature type="domain" description="UBC core" evidence="2">
    <location>
        <begin position="77"/>
        <end position="234"/>
    </location>
</feature>
<comment type="caution">
    <text evidence="3">The sequence shown here is derived from an EMBL/GenBank/DDBJ whole genome shotgun (WGS) entry which is preliminary data.</text>
</comment>